<evidence type="ECO:0008006" key="4">
    <source>
        <dbReference type="Google" id="ProtNLM"/>
    </source>
</evidence>
<reference evidence="2 3" key="1">
    <citation type="submission" date="2019-12" db="EMBL/GenBank/DDBJ databases">
        <title>Microbes associate with the intestines of laboratory mice.</title>
        <authorList>
            <person name="Navarre W."/>
            <person name="Wong E."/>
        </authorList>
    </citation>
    <scope>NUCLEOTIDE SEQUENCE [LARGE SCALE GENOMIC DNA]</scope>
    <source>
        <strain evidence="2 3">NM51_B2-22</strain>
    </source>
</reference>
<keyword evidence="1" id="KW-0472">Membrane</keyword>
<keyword evidence="1" id="KW-0812">Transmembrane</keyword>
<proteinExistence type="predicted"/>
<dbReference type="Proteomes" id="UP000461595">
    <property type="component" value="Unassembled WGS sequence"/>
</dbReference>
<dbReference type="EMBL" id="WSRS01000046">
    <property type="protein sequence ID" value="MVX59156.1"/>
    <property type="molecule type" value="Genomic_DNA"/>
</dbReference>
<feature type="transmembrane region" description="Helical" evidence="1">
    <location>
        <begin position="22"/>
        <end position="44"/>
    </location>
</feature>
<accession>A0A7X3KBZ8</accession>
<dbReference type="OrthoDB" id="2233819at2"/>
<evidence type="ECO:0000313" key="2">
    <source>
        <dbReference type="EMBL" id="MVX59156.1"/>
    </source>
</evidence>
<evidence type="ECO:0000313" key="3">
    <source>
        <dbReference type="Proteomes" id="UP000461595"/>
    </source>
</evidence>
<gene>
    <name evidence="2" type="ORF">E5983_05800</name>
</gene>
<comment type="caution">
    <text evidence="2">The sequence shown here is derived from an EMBL/GenBank/DDBJ whole genome shotgun (WGS) entry which is preliminary data.</text>
</comment>
<sequence>MPMGNSSKSDRKEERFLTAFEVVQIILFFASFSIELIGLCYLIFKDGNKKK</sequence>
<name>A0A7X3KBZ8_9STRE</name>
<organism evidence="2 3">
    <name type="scientific">Streptococcus danieliae</name>
    <dbReference type="NCBI Taxonomy" id="747656"/>
    <lineage>
        <taxon>Bacteria</taxon>
        <taxon>Bacillati</taxon>
        <taxon>Bacillota</taxon>
        <taxon>Bacilli</taxon>
        <taxon>Lactobacillales</taxon>
        <taxon>Streptococcaceae</taxon>
        <taxon>Streptococcus</taxon>
    </lineage>
</organism>
<protein>
    <recommendedName>
        <fullName evidence="4">Holin-like toxin</fullName>
    </recommendedName>
</protein>
<keyword evidence="1" id="KW-1133">Transmembrane helix</keyword>
<dbReference type="AlphaFoldDB" id="A0A7X3KBZ8"/>
<evidence type="ECO:0000256" key="1">
    <source>
        <dbReference type="SAM" id="Phobius"/>
    </source>
</evidence>